<dbReference type="EMBL" id="WQPS01000006">
    <property type="protein sequence ID" value="MBT9809531.1"/>
    <property type="molecule type" value="Genomic_DNA"/>
</dbReference>
<gene>
    <name evidence="2" type="ORF">GPL26_07710</name>
</gene>
<comment type="caution">
    <text evidence="2">The sequence shown here is derived from an EMBL/GenBank/DDBJ whole genome shotgun (WGS) entry which is preliminary data.</text>
</comment>
<proteinExistence type="predicted"/>
<evidence type="ECO:0000313" key="3">
    <source>
        <dbReference type="Proteomes" id="UP000708338"/>
    </source>
</evidence>
<protein>
    <submittedName>
        <fullName evidence="2">Glycosyltransferase</fullName>
    </submittedName>
</protein>
<dbReference type="InterPro" id="IPR029044">
    <property type="entry name" value="Nucleotide-diphossugar_trans"/>
</dbReference>
<evidence type="ECO:0000259" key="1">
    <source>
        <dbReference type="Pfam" id="PF00535"/>
    </source>
</evidence>
<dbReference type="AlphaFoldDB" id="A0AA41K4N2"/>
<dbReference type="SUPFAM" id="SSF53448">
    <property type="entry name" value="Nucleotide-diphospho-sugar transferases"/>
    <property type="match status" value="1"/>
</dbReference>
<dbReference type="Gene3D" id="3.90.550.10">
    <property type="entry name" value="Spore Coat Polysaccharide Biosynthesis Protein SpsA, Chain A"/>
    <property type="match status" value="1"/>
</dbReference>
<dbReference type="Proteomes" id="UP000708338">
    <property type="component" value="Unassembled WGS sequence"/>
</dbReference>
<dbReference type="PANTHER" id="PTHR22916:SF3">
    <property type="entry name" value="UDP-GLCNAC:BETAGAL BETA-1,3-N-ACETYLGLUCOSAMINYLTRANSFERASE-LIKE PROTEIN 1"/>
    <property type="match status" value="1"/>
</dbReference>
<accession>A0AA41K4N2</accession>
<dbReference type="InterPro" id="IPR001173">
    <property type="entry name" value="Glyco_trans_2-like"/>
</dbReference>
<dbReference type="PANTHER" id="PTHR22916">
    <property type="entry name" value="GLYCOSYLTRANSFERASE"/>
    <property type="match status" value="1"/>
</dbReference>
<reference evidence="2" key="1">
    <citation type="journal article" date="2021" name="Gut Microbes">
        <title>A synthetic consortium of 100 gut commensals modulates the composition and function in a colon model of the microbiome of elderly subjects.</title>
        <authorList>
            <person name="Perez M."/>
            <person name="Ntemiri A."/>
            <person name="Tan H."/>
            <person name="Harris H.M.B."/>
            <person name="Roager H.M."/>
            <person name="Ribiere C."/>
            <person name="O'Toole P.W."/>
        </authorList>
    </citation>
    <scope>NUCLEOTIDE SEQUENCE</scope>
    <source>
        <strain evidence="2">MCC335</strain>
    </source>
</reference>
<dbReference type="CDD" id="cd00761">
    <property type="entry name" value="Glyco_tranf_GTA_type"/>
    <property type="match status" value="1"/>
</dbReference>
<feature type="domain" description="Glycosyltransferase 2-like" evidence="1">
    <location>
        <begin position="9"/>
        <end position="169"/>
    </location>
</feature>
<dbReference type="Pfam" id="PF00535">
    <property type="entry name" value="Glycos_transf_2"/>
    <property type="match status" value="1"/>
</dbReference>
<sequence length="349" mass="41102">MHMISPILSFIIPSYNVEWCLQKALDSMLLTDALTDIEVIIVNDGSTDGTQDIAERYVQRFPQNVHLINKVNGGHGSAINSGVLQVTGKYFKVVDSDDWVVTGNLPEFIRVLKTCNTDVILTPFHQVDMYSGSKEIWRMYCDEYERDYSLEYMTANWKSFDRCCMFHGITYRTDFYRQYNYQLPEKVFYEDHEYSTIPFCYARSVYPVNLFIYQYLVGNSQQSVSDQSKLKRLSDAVKVTRDLLIYKREHPELDAYGRKYLSLKILSGIPSYYETVCILQKDKHKGRKEMDGYDRMLHELDVPIYNAVRRKSQIYRLLSWLHVSPGFYRRVLSSRLYSVIRKSHRLEKE</sequence>
<dbReference type="GO" id="GO:0016758">
    <property type="term" value="F:hexosyltransferase activity"/>
    <property type="evidence" value="ECO:0007669"/>
    <property type="project" value="UniProtKB-ARBA"/>
</dbReference>
<name>A0AA41K4N2_9FIRM</name>
<evidence type="ECO:0000313" key="2">
    <source>
        <dbReference type="EMBL" id="MBT9809531.1"/>
    </source>
</evidence>
<organism evidence="2 3">
    <name type="scientific">Enterocloster citroniae</name>
    <dbReference type="NCBI Taxonomy" id="358743"/>
    <lineage>
        <taxon>Bacteria</taxon>
        <taxon>Bacillati</taxon>
        <taxon>Bacillota</taxon>
        <taxon>Clostridia</taxon>
        <taxon>Lachnospirales</taxon>
        <taxon>Lachnospiraceae</taxon>
        <taxon>Enterocloster</taxon>
    </lineage>
</organism>